<dbReference type="AlphaFoldDB" id="A0A222WTN2"/>
<proteinExistence type="inferred from homology"/>
<evidence type="ECO:0000256" key="9">
    <source>
        <dbReference type="ARBA" id="ARBA00048754"/>
    </source>
</evidence>
<dbReference type="PROSITE" id="PS00557">
    <property type="entry name" value="FMN_HYDROXY_ACID_DH_1"/>
    <property type="match status" value="1"/>
</dbReference>
<evidence type="ECO:0000256" key="7">
    <source>
        <dbReference type="ARBA" id="ARBA00024042"/>
    </source>
</evidence>
<dbReference type="EMBL" id="CP020028">
    <property type="protein sequence ID" value="ASR49073.1"/>
    <property type="molecule type" value="Genomic_DNA"/>
</dbReference>
<feature type="binding site" evidence="15">
    <location>
        <position position="261"/>
    </location>
    <ligand>
        <name>FMN</name>
        <dbReference type="ChEBI" id="CHEBI:58210"/>
    </ligand>
</feature>
<feature type="binding site" evidence="15">
    <location>
        <position position="239"/>
    </location>
    <ligand>
        <name>FMN</name>
        <dbReference type="ChEBI" id="CHEBI:58210"/>
    </ligand>
</feature>
<reference evidence="17 18" key="1">
    <citation type="submission" date="2017-03" db="EMBL/GenBank/DDBJ databases">
        <title>Complete genome sequence of Paenibacillus Kribbensis producing bioflocculants.</title>
        <authorList>
            <person name="Lee H.-G."/>
            <person name="Oh H.-M."/>
        </authorList>
    </citation>
    <scope>NUCLEOTIDE SEQUENCE [LARGE SCALE GENOMIC DNA]</scope>
    <source>
        <strain evidence="17 18">AM49</strain>
    </source>
</reference>
<evidence type="ECO:0000256" key="14">
    <source>
        <dbReference type="PIRSR" id="PIRSR000138-1"/>
    </source>
</evidence>
<keyword evidence="18" id="KW-1185">Reference proteome</keyword>
<accession>A0A222WTN2</accession>
<protein>
    <recommendedName>
        <fullName evidence="8">L-lactate oxidase</fullName>
        <ecNumber evidence="3">1.1.3.15</ecNumber>
    </recommendedName>
    <alternativeName>
        <fullName evidence="13">(S)-2-hydroxy-acid oxidase</fullName>
    </alternativeName>
</protein>
<dbReference type="CDD" id="cd02809">
    <property type="entry name" value="alpha_hydroxyacid_oxid_FMN"/>
    <property type="match status" value="1"/>
</dbReference>
<evidence type="ECO:0000256" key="1">
    <source>
        <dbReference type="ARBA" id="ARBA00000616"/>
    </source>
</evidence>
<feature type="binding site" evidence="15">
    <location>
        <position position="132"/>
    </location>
    <ligand>
        <name>glyoxylate</name>
        <dbReference type="ChEBI" id="CHEBI:36655"/>
    </ligand>
</feature>
<evidence type="ECO:0000256" key="10">
    <source>
        <dbReference type="ARBA" id="ARBA00050549"/>
    </source>
</evidence>
<name>A0A222WTN2_9BACL</name>
<gene>
    <name evidence="17" type="ORF">B4V02_21435</name>
</gene>
<comment type="similarity">
    <text evidence="7">Belongs to the FMN-dependent alpha-hydroxy acid dehydrogenase family.</text>
</comment>
<dbReference type="Proteomes" id="UP000214666">
    <property type="component" value="Chromosome"/>
</dbReference>
<dbReference type="InterPro" id="IPR037396">
    <property type="entry name" value="FMN_HAD"/>
</dbReference>
<dbReference type="PANTHER" id="PTHR10578">
    <property type="entry name" value="S -2-HYDROXY-ACID OXIDASE-RELATED"/>
    <property type="match status" value="1"/>
</dbReference>
<dbReference type="EC" id="1.1.3.15" evidence="3"/>
<evidence type="ECO:0000256" key="4">
    <source>
        <dbReference type="ARBA" id="ARBA00022630"/>
    </source>
</evidence>
<keyword evidence="5 15" id="KW-0288">FMN</keyword>
<dbReference type="InterPro" id="IPR000262">
    <property type="entry name" value="FMN-dep_DH"/>
</dbReference>
<dbReference type="Gene3D" id="3.20.20.70">
    <property type="entry name" value="Aldolase class I"/>
    <property type="match status" value="1"/>
</dbReference>
<dbReference type="GO" id="GO:0003973">
    <property type="term" value="F:(S)-2-hydroxy-acid oxidase activity"/>
    <property type="evidence" value="ECO:0007669"/>
    <property type="project" value="UniProtKB-EC"/>
</dbReference>
<evidence type="ECO:0000256" key="15">
    <source>
        <dbReference type="PIRSR" id="PIRSR000138-2"/>
    </source>
</evidence>
<feature type="binding site" evidence="15">
    <location>
        <position position="134"/>
    </location>
    <ligand>
        <name>glyoxylate</name>
        <dbReference type="ChEBI" id="CHEBI:36655"/>
    </ligand>
</feature>
<dbReference type="SUPFAM" id="SSF51395">
    <property type="entry name" value="FMN-linked oxidoreductases"/>
    <property type="match status" value="1"/>
</dbReference>
<feature type="binding site" evidence="15">
    <location>
        <begin position="294"/>
        <end position="298"/>
    </location>
    <ligand>
        <name>FMN</name>
        <dbReference type="ChEBI" id="CHEBI:58210"/>
    </ligand>
</feature>
<dbReference type="InterPro" id="IPR008259">
    <property type="entry name" value="FMN_hydac_DH_AS"/>
</dbReference>
<evidence type="ECO:0000256" key="6">
    <source>
        <dbReference type="ARBA" id="ARBA00023002"/>
    </source>
</evidence>
<keyword evidence="4 15" id="KW-0285">Flavoprotein</keyword>
<dbReference type="STRING" id="172713.GCA_001705305_00814"/>
<dbReference type="RefSeq" id="WP_094156328.1">
    <property type="nucleotide sequence ID" value="NZ_CP020028.1"/>
</dbReference>
<sequence>MTRNPMPVFYKDWEALAAEKLERGAFEYIRGGSGSGETLLANETAFRQWAIIPRVLRDVSSVEISTSILDQPIQAPILLAPVGYQKLAYPQGELAAAKAAEKAGVPYIASTVSDYSLEEISEHTPQGNNWFQLYWSTNEALTFSMVKRAEQAGYKAIVVTVDTGVLGWRSSSFVHHFSPVRATRGGANFRKDPVFQALVTEWTEDNIIKEIENNKRRDHMTWDDILRLREITSLPIILKGIQHPKDAEKAAELGFEGIIVSNHGGRQLDAAISSLESLSPIVDAVKDRIAIIVDGGIRSGTDVYKALALGADAVSIGRPYIYGLAAYGEEGVVQVIEQYKSQLISALRLSGEANMKHLSRENLHRY</sequence>
<dbReference type="OrthoDB" id="9770452at2"/>
<evidence type="ECO:0000256" key="3">
    <source>
        <dbReference type="ARBA" id="ARBA00013087"/>
    </source>
</evidence>
<evidence type="ECO:0000256" key="2">
    <source>
        <dbReference type="ARBA" id="ARBA00001917"/>
    </source>
</evidence>
<feature type="binding site" evidence="15">
    <location>
        <begin position="317"/>
        <end position="318"/>
    </location>
    <ligand>
        <name>FMN</name>
        <dbReference type="ChEBI" id="CHEBI:58210"/>
    </ligand>
</feature>
<dbReference type="FunFam" id="3.20.20.70:FF:000029">
    <property type="entry name" value="L-lactate dehydrogenase"/>
    <property type="match status" value="1"/>
</dbReference>
<comment type="catalytic activity">
    <reaction evidence="1">
        <text>a (2S)-2-hydroxycarboxylate + O2 = a 2-oxocarboxylate + H2O2</text>
        <dbReference type="Rhea" id="RHEA:16789"/>
        <dbReference type="ChEBI" id="CHEBI:15379"/>
        <dbReference type="ChEBI" id="CHEBI:16240"/>
        <dbReference type="ChEBI" id="CHEBI:35179"/>
        <dbReference type="ChEBI" id="CHEBI:58123"/>
        <dbReference type="EC" id="1.1.3.15"/>
    </reaction>
</comment>
<evidence type="ECO:0000313" key="18">
    <source>
        <dbReference type="Proteomes" id="UP000214666"/>
    </source>
</evidence>
<keyword evidence="6" id="KW-0560">Oxidoreductase</keyword>
<organism evidence="17 18">
    <name type="scientific">Paenibacillus kribbensis</name>
    <dbReference type="NCBI Taxonomy" id="172713"/>
    <lineage>
        <taxon>Bacteria</taxon>
        <taxon>Bacillati</taxon>
        <taxon>Bacillota</taxon>
        <taxon>Bacilli</taxon>
        <taxon>Bacillales</taxon>
        <taxon>Paenibacillaceae</taxon>
        <taxon>Paenibacillus</taxon>
    </lineage>
</organism>
<dbReference type="GO" id="GO:0010181">
    <property type="term" value="F:FMN binding"/>
    <property type="evidence" value="ECO:0007669"/>
    <property type="project" value="InterPro"/>
</dbReference>
<dbReference type="KEGG" id="pkb:B4V02_21435"/>
<evidence type="ECO:0000256" key="8">
    <source>
        <dbReference type="ARBA" id="ARBA00029513"/>
    </source>
</evidence>
<evidence type="ECO:0000256" key="11">
    <source>
        <dbReference type="ARBA" id="ARBA00050773"/>
    </source>
</evidence>
<evidence type="ECO:0000259" key="16">
    <source>
        <dbReference type="PROSITE" id="PS51349"/>
    </source>
</evidence>
<feature type="binding site" evidence="15">
    <location>
        <position position="160"/>
    </location>
    <ligand>
        <name>FMN</name>
        <dbReference type="ChEBI" id="CHEBI:58210"/>
    </ligand>
</feature>
<dbReference type="Pfam" id="PF01070">
    <property type="entry name" value="FMN_dh"/>
    <property type="match status" value="1"/>
</dbReference>
<comment type="catalytic activity">
    <reaction evidence="9">
        <text>(S)-lactate + O2 = pyruvate + H2O2</text>
        <dbReference type="Rhea" id="RHEA:55868"/>
        <dbReference type="ChEBI" id="CHEBI:15361"/>
        <dbReference type="ChEBI" id="CHEBI:15379"/>
        <dbReference type="ChEBI" id="CHEBI:16240"/>
        <dbReference type="ChEBI" id="CHEBI:16651"/>
    </reaction>
    <physiologicalReaction direction="left-to-right" evidence="9">
        <dbReference type="Rhea" id="RHEA:55869"/>
    </physiologicalReaction>
</comment>
<dbReference type="InterPro" id="IPR013785">
    <property type="entry name" value="Aldolase_TIM"/>
</dbReference>
<dbReference type="InterPro" id="IPR012133">
    <property type="entry name" value="Alpha-hydoxy_acid_DH_FMN"/>
</dbReference>
<feature type="binding site" evidence="15">
    <location>
        <position position="266"/>
    </location>
    <ligand>
        <name>glyoxylate</name>
        <dbReference type="ChEBI" id="CHEBI:36655"/>
    </ligand>
</feature>
<evidence type="ECO:0000256" key="12">
    <source>
        <dbReference type="ARBA" id="ARBA00052949"/>
    </source>
</evidence>
<feature type="active site" description="Proton acceptor" evidence="14">
    <location>
        <position position="263"/>
    </location>
</feature>
<feature type="binding site" evidence="15">
    <location>
        <position position="110"/>
    </location>
    <ligand>
        <name>FMN</name>
        <dbReference type="ChEBI" id="CHEBI:58210"/>
    </ligand>
</feature>
<feature type="binding site" evidence="15">
    <location>
        <position position="28"/>
    </location>
    <ligand>
        <name>glyoxylate</name>
        <dbReference type="ChEBI" id="CHEBI:36655"/>
    </ligand>
</feature>
<evidence type="ECO:0000313" key="17">
    <source>
        <dbReference type="EMBL" id="ASR49073.1"/>
    </source>
</evidence>
<comment type="catalytic activity">
    <reaction evidence="12">
        <text>2-hydroxyoctanoate + O2 = 2-oxooctanoate + H2O2</text>
        <dbReference type="Rhea" id="RHEA:67940"/>
        <dbReference type="ChEBI" id="CHEBI:15379"/>
        <dbReference type="ChEBI" id="CHEBI:16240"/>
        <dbReference type="ChEBI" id="CHEBI:133514"/>
        <dbReference type="ChEBI" id="CHEBI:176689"/>
    </reaction>
</comment>
<comment type="catalytic activity">
    <reaction evidence="10">
        <text>mandelate + O2 = phenylglyoxylate + H2O2</text>
        <dbReference type="Rhea" id="RHEA:68968"/>
        <dbReference type="ChEBI" id="CHEBI:15379"/>
        <dbReference type="ChEBI" id="CHEBI:16240"/>
        <dbReference type="ChEBI" id="CHEBI:25147"/>
        <dbReference type="ChEBI" id="CHEBI:36656"/>
    </reaction>
</comment>
<evidence type="ECO:0000256" key="13">
    <source>
        <dbReference type="ARBA" id="ARBA00079803"/>
    </source>
</evidence>
<comment type="cofactor">
    <cofactor evidence="2">
        <name>FMN</name>
        <dbReference type="ChEBI" id="CHEBI:58210"/>
    </cofactor>
</comment>
<dbReference type="PROSITE" id="PS51349">
    <property type="entry name" value="FMN_HYDROXY_ACID_DH_2"/>
    <property type="match status" value="1"/>
</dbReference>
<feature type="domain" description="FMN hydroxy acid dehydrogenase" evidence="16">
    <location>
        <begin position="2"/>
        <end position="366"/>
    </location>
</feature>
<feature type="binding site" evidence="15">
    <location>
        <begin position="81"/>
        <end position="83"/>
    </location>
    <ligand>
        <name>FMN</name>
        <dbReference type="ChEBI" id="CHEBI:58210"/>
    </ligand>
</feature>
<dbReference type="PIRSF" id="PIRSF000138">
    <property type="entry name" value="Al-hdrx_acd_dh"/>
    <property type="match status" value="1"/>
</dbReference>
<dbReference type="PANTHER" id="PTHR10578:SF143">
    <property type="entry name" value="FMN-DEPENDENT ALPHA-HYDROXY ACID DEHYDROGENASE PB1A11.03"/>
    <property type="match status" value="1"/>
</dbReference>
<comment type="catalytic activity">
    <reaction evidence="11">
        <text>2-hydroxyoctadecanoate + O2 = 2-oxooctadecanoate + H2O2</text>
        <dbReference type="Rhea" id="RHEA:68964"/>
        <dbReference type="ChEBI" id="CHEBI:15379"/>
        <dbReference type="ChEBI" id="CHEBI:16240"/>
        <dbReference type="ChEBI" id="CHEBI:17162"/>
        <dbReference type="ChEBI" id="CHEBI:76724"/>
    </reaction>
</comment>
<feature type="binding site" evidence="15">
    <location>
        <position position="263"/>
    </location>
    <ligand>
        <name>glyoxylate</name>
        <dbReference type="ChEBI" id="CHEBI:36655"/>
    </ligand>
</feature>
<feature type="binding site" evidence="15">
    <location>
        <position position="169"/>
    </location>
    <ligand>
        <name>glyoxylate</name>
        <dbReference type="ChEBI" id="CHEBI:36655"/>
    </ligand>
</feature>
<evidence type="ECO:0000256" key="5">
    <source>
        <dbReference type="ARBA" id="ARBA00022643"/>
    </source>
</evidence>